<feature type="domain" description="BSD2 cysteine rich" evidence="2">
    <location>
        <begin position="66"/>
        <end position="133"/>
    </location>
</feature>
<comment type="caution">
    <text evidence="3">The sequence shown here is derived from an EMBL/GenBank/DDBJ whole genome shotgun (WGS) entry which is preliminary data.</text>
</comment>
<organism evidence="3 4">
    <name type="scientific">Rhynchospora tenuis</name>
    <dbReference type="NCBI Taxonomy" id="198213"/>
    <lineage>
        <taxon>Eukaryota</taxon>
        <taxon>Viridiplantae</taxon>
        <taxon>Streptophyta</taxon>
        <taxon>Embryophyta</taxon>
        <taxon>Tracheophyta</taxon>
        <taxon>Spermatophyta</taxon>
        <taxon>Magnoliopsida</taxon>
        <taxon>Liliopsida</taxon>
        <taxon>Poales</taxon>
        <taxon>Cyperaceae</taxon>
        <taxon>Cyperoideae</taxon>
        <taxon>Rhynchosporeae</taxon>
        <taxon>Rhynchospora</taxon>
    </lineage>
</organism>
<dbReference type="PANTHER" id="PTHR15852:SF51">
    <property type="entry name" value="PROTEIN BUNDLE SHEATH DEFECTIVE 2, CHLOROPLASTIC"/>
    <property type="match status" value="1"/>
</dbReference>
<dbReference type="Pfam" id="PF25436">
    <property type="entry name" value="BSD2_CRD"/>
    <property type="match status" value="1"/>
</dbReference>
<dbReference type="InterPro" id="IPR057453">
    <property type="entry name" value="BSD2_CRD"/>
</dbReference>
<keyword evidence="4" id="KW-1185">Reference proteome</keyword>
<proteinExistence type="predicted"/>
<dbReference type="EMBL" id="JAMRDG010000002">
    <property type="protein sequence ID" value="KAJ3686198.1"/>
    <property type="molecule type" value="Genomic_DNA"/>
</dbReference>
<name>A0AAD5Z2J3_9POAL</name>
<dbReference type="SUPFAM" id="SSF57938">
    <property type="entry name" value="DnaJ/Hsp40 cysteine-rich domain"/>
    <property type="match status" value="1"/>
</dbReference>
<accession>A0AAD5Z2J3</accession>
<evidence type="ECO:0000259" key="2">
    <source>
        <dbReference type="Pfam" id="PF25436"/>
    </source>
</evidence>
<evidence type="ECO:0000256" key="1">
    <source>
        <dbReference type="SAM" id="MobiDB-lite"/>
    </source>
</evidence>
<sequence length="136" mass="14324">MVSALSFTSTGPFLLSSRTHSSSSYAPKLLPLSSRHLNSKSLKAKAAESKETSSSKETSKTTKKSSILCPNCEGNGVKLCGQCEGSGVNKEDHFNGKFKAGGLCWLCRGKKEVLCGDCNGAGFLGGFLSTFDETAM</sequence>
<dbReference type="InterPro" id="IPR036410">
    <property type="entry name" value="HSP_DnaJ_Cys-rich_dom_sf"/>
</dbReference>
<reference evidence="3 4" key="1">
    <citation type="journal article" date="2022" name="Cell">
        <title>Repeat-based holocentromeres influence genome architecture and karyotype evolution.</title>
        <authorList>
            <person name="Hofstatter P.G."/>
            <person name="Thangavel G."/>
            <person name="Lux T."/>
            <person name="Neumann P."/>
            <person name="Vondrak T."/>
            <person name="Novak P."/>
            <person name="Zhang M."/>
            <person name="Costa L."/>
            <person name="Castellani M."/>
            <person name="Scott A."/>
            <person name="Toegelov H."/>
            <person name="Fuchs J."/>
            <person name="Mata-Sucre Y."/>
            <person name="Dias Y."/>
            <person name="Vanzela A.L.L."/>
            <person name="Huettel B."/>
            <person name="Almeida C.C.S."/>
            <person name="Simkova H."/>
            <person name="Souza G."/>
            <person name="Pedrosa-Harand A."/>
            <person name="Macas J."/>
            <person name="Mayer K.F.X."/>
            <person name="Houben A."/>
            <person name="Marques A."/>
        </authorList>
    </citation>
    <scope>NUCLEOTIDE SEQUENCE [LARGE SCALE GENOMIC DNA]</scope>
    <source>
        <strain evidence="3">RhyTen1mFocal</strain>
    </source>
</reference>
<gene>
    <name evidence="3" type="ORF">LUZ61_015362</name>
</gene>
<feature type="region of interest" description="Disordered" evidence="1">
    <location>
        <begin position="36"/>
        <end position="66"/>
    </location>
</feature>
<evidence type="ECO:0000313" key="3">
    <source>
        <dbReference type="EMBL" id="KAJ3686198.1"/>
    </source>
</evidence>
<dbReference type="Proteomes" id="UP001210211">
    <property type="component" value="Unassembled WGS sequence"/>
</dbReference>
<dbReference type="PANTHER" id="PTHR15852">
    <property type="entry name" value="PLASTID TRANSCRIPTIONALLY ACTIVE PROTEIN"/>
    <property type="match status" value="1"/>
</dbReference>
<dbReference type="AlphaFoldDB" id="A0AAD5Z2J3"/>
<protein>
    <recommendedName>
        <fullName evidence="2">BSD2 cysteine rich domain-containing protein</fullName>
    </recommendedName>
</protein>
<evidence type="ECO:0000313" key="4">
    <source>
        <dbReference type="Proteomes" id="UP001210211"/>
    </source>
</evidence>
<feature type="compositionally biased region" description="Basic and acidic residues" evidence="1">
    <location>
        <begin position="45"/>
        <end position="60"/>
    </location>
</feature>